<reference evidence="2" key="1">
    <citation type="submission" date="2020-03" db="EMBL/GenBank/DDBJ databases">
        <authorList>
            <person name="Weist P."/>
        </authorList>
    </citation>
    <scope>NUCLEOTIDE SEQUENCE</scope>
</reference>
<evidence type="ECO:0000313" key="3">
    <source>
        <dbReference type="Proteomes" id="UP001153269"/>
    </source>
</evidence>
<proteinExistence type="predicted"/>
<feature type="region of interest" description="Disordered" evidence="1">
    <location>
        <begin position="74"/>
        <end position="99"/>
    </location>
</feature>
<comment type="caution">
    <text evidence="2">The sequence shown here is derived from an EMBL/GenBank/DDBJ whole genome shotgun (WGS) entry which is preliminary data.</text>
</comment>
<name>A0A9N7TUW7_PLEPL</name>
<dbReference type="Proteomes" id="UP001153269">
    <property type="component" value="Unassembled WGS sequence"/>
</dbReference>
<evidence type="ECO:0000256" key="1">
    <source>
        <dbReference type="SAM" id="MobiDB-lite"/>
    </source>
</evidence>
<feature type="non-terminal residue" evidence="2">
    <location>
        <position position="1"/>
    </location>
</feature>
<feature type="compositionally biased region" description="Basic and acidic residues" evidence="1">
    <location>
        <begin position="8"/>
        <end position="18"/>
    </location>
</feature>
<dbReference type="EMBL" id="CADEAL010000306">
    <property type="protein sequence ID" value="CAB1418123.1"/>
    <property type="molecule type" value="Genomic_DNA"/>
</dbReference>
<feature type="region of interest" description="Disordered" evidence="1">
    <location>
        <begin position="1"/>
        <end position="28"/>
    </location>
</feature>
<organism evidence="2 3">
    <name type="scientific">Pleuronectes platessa</name>
    <name type="common">European plaice</name>
    <dbReference type="NCBI Taxonomy" id="8262"/>
    <lineage>
        <taxon>Eukaryota</taxon>
        <taxon>Metazoa</taxon>
        <taxon>Chordata</taxon>
        <taxon>Craniata</taxon>
        <taxon>Vertebrata</taxon>
        <taxon>Euteleostomi</taxon>
        <taxon>Actinopterygii</taxon>
        <taxon>Neopterygii</taxon>
        <taxon>Teleostei</taxon>
        <taxon>Neoteleostei</taxon>
        <taxon>Acanthomorphata</taxon>
        <taxon>Carangaria</taxon>
        <taxon>Pleuronectiformes</taxon>
        <taxon>Pleuronectoidei</taxon>
        <taxon>Pleuronectidae</taxon>
        <taxon>Pleuronectes</taxon>
    </lineage>
</organism>
<evidence type="ECO:0000313" key="2">
    <source>
        <dbReference type="EMBL" id="CAB1418123.1"/>
    </source>
</evidence>
<feature type="compositionally biased region" description="Basic and acidic residues" evidence="1">
    <location>
        <begin position="76"/>
        <end position="89"/>
    </location>
</feature>
<keyword evidence="3" id="KW-1185">Reference proteome</keyword>
<gene>
    <name evidence="2" type="ORF">PLEPLA_LOCUS5945</name>
</gene>
<accession>A0A9N7TUW7</accession>
<sequence length="214" mass="24336">MQAQEVIEPARESPDSRGQDLGNYADGRDTAVLMRSRRQQEQIYLNVHLPVRESRVQPWSRSAVRSKIKLSSVSLETRRRDEQREDKAGADFGESVEQTEDSCSYRGRRETTNREIEECPLCDAEYANCLQAQEEDAMNNKDIVHFETLHFGGKVVCQAFHEDTQPPEKVTICVEEYIRLRVFLAPHNPAVKPCTPHPARCSAPASPHPAHNPQ</sequence>
<protein>
    <submittedName>
        <fullName evidence="2">Uncharacterized protein</fullName>
    </submittedName>
</protein>
<dbReference type="AlphaFoldDB" id="A0A9N7TUW7"/>